<reference evidence="2" key="1">
    <citation type="journal article" date="2011" name="Proc. Natl. Acad. Sci. U.S.A.">
        <title>Genomic insights into the physiology and ecology of the marine filamentous cyanobacterium Lyngbya majuscula.</title>
        <authorList>
            <person name="Jones A.C."/>
            <person name="Monroe E.A."/>
            <person name="Podell S."/>
            <person name="Hess W.R."/>
            <person name="Klages S."/>
            <person name="Esquenazi E."/>
            <person name="Niessen S."/>
            <person name="Hoover H."/>
            <person name="Rothmann M."/>
            <person name="Lasken R.S."/>
            <person name="Yates J.R.III."/>
            <person name="Reinhardt R."/>
            <person name="Kube M."/>
            <person name="Burkart M.D."/>
            <person name="Allen E.E."/>
            <person name="Dorrestein P.C."/>
            <person name="Gerwick W.H."/>
            <person name="Gerwick L."/>
        </authorList>
    </citation>
    <scope>NUCLEOTIDE SEQUENCE [LARGE SCALE GENOMIC DNA]</scope>
    <source>
        <strain evidence="2">3L</strain>
    </source>
</reference>
<evidence type="ECO:0000313" key="2">
    <source>
        <dbReference type="Proteomes" id="UP000003959"/>
    </source>
</evidence>
<dbReference type="AlphaFoldDB" id="F4XMD5"/>
<organism evidence="1 2">
    <name type="scientific">Moorena producens 3L</name>
    <dbReference type="NCBI Taxonomy" id="489825"/>
    <lineage>
        <taxon>Bacteria</taxon>
        <taxon>Bacillati</taxon>
        <taxon>Cyanobacteriota</taxon>
        <taxon>Cyanophyceae</taxon>
        <taxon>Coleofasciculales</taxon>
        <taxon>Coleofasciculaceae</taxon>
        <taxon>Moorena</taxon>
    </lineage>
</organism>
<name>F4XMD5_9CYAN</name>
<evidence type="ECO:0000313" key="1">
    <source>
        <dbReference type="EMBL" id="EGJ33844.1"/>
    </source>
</evidence>
<proteinExistence type="predicted"/>
<protein>
    <submittedName>
        <fullName evidence="1">Uncharacterized protein</fullName>
    </submittedName>
</protein>
<gene>
    <name evidence="1" type="ORF">LYNGBM3L_24660</name>
</gene>
<keyword evidence="2" id="KW-1185">Reference proteome</keyword>
<dbReference type="Proteomes" id="UP000003959">
    <property type="component" value="Unassembled WGS sequence"/>
</dbReference>
<sequence>MVPVDIPKPIMLESQFKADDQHDQFLVYSCAWLN</sequence>
<accession>F4XMD5</accession>
<dbReference type="EMBL" id="GL890840">
    <property type="protein sequence ID" value="EGJ33844.1"/>
    <property type="molecule type" value="Genomic_DNA"/>
</dbReference>
<dbReference type="HOGENOM" id="CLU_3374677_0_0_3"/>